<dbReference type="PROSITE" id="PS51450">
    <property type="entry name" value="LRR"/>
    <property type="match status" value="2"/>
</dbReference>
<organism evidence="1 2">
    <name type="scientific">Candida maltosa (strain Xu316)</name>
    <name type="common">Yeast</name>
    <dbReference type="NCBI Taxonomy" id="1245528"/>
    <lineage>
        <taxon>Eukaryota</taxon>
        <taxon>Fungi</taxon>
        <taxon>Dikarya</taxon>
        <taxon>Ascomycota</taxon>
        <taxon>Saccharomycotina</taxon>
        <taxon>Pichiomycetes</taxon>
        <taxon>Debaryomycetaceae</taxon>
        <taxon>Candida/Lodderomyces clade</taxon>
        <taxon>Candida</taxon>
    </lineage>
</organism>
<dbReference type="InterPro" id="IPR001611">
    <property type="entry name" value="Leu-rich_rpt"/>
</dbReference>
<dbReference type="PANTHER" id="PTHR32134">
    <property type="entry name" value="FNIP REPEAT-CONTAINING PROTEIN"/>
    <property type="match status" value="1"/>
</dbReference>
<comment type="caution">
    <text evidence="1">The sequence shown here is derived from an EMBL/GenBank/DDBJ whole genome shotgun (WGS) entry which is preliminary data.</text>
</comment>
<dbReference type="OrthoDB" id="4019115at2759"/>
<proteinExistence type="predicted"/>
<keyword evidence="2" id="KW-1185">Reference proteome</keyword>
<dbReference type="InterPro" id="IPR032675">
    <property type="entry name" value="LRR_dom_sf"/>
</dbReference>
<evidence type="ECO:0000313" key="1">
    <source>
        <dbReference type="EMBL" id="EMG48655.1"/>
    </source>
</evidence>
<dbReference type="HOGENOM" id="CLU_021918_0_0_1"/>
<evidence type="ECO:0000313" key="2">
    <source>
        <dbReference type="Proteomes" id="UP000011777"/>
    </source>
</evidence>
<dbReference type="InterPro" id="IPR051251">
    <property type="entry name" value="STK_FNIP-Repeat"/>
</dbReference>
<dbReference type="Proteomes" id="UP000011777">
    <property type="component" value="Unassembled WGS sequence"/>
</dbReference>
<dbReference type="AlphaFoldDB" id="M3K061"/>
<accession>M3K061</accession>
<dbReference type="Gene3D" id="3.80.10.10">
    <property type="entry name" value="Ribonuclease Inhibitor"/>
    <property type="match status" value="1"/>
</dbReference>
<reference evidence="1 2" key="1">
    <citation type="submission" date="2013-02" db="EMBL/GenBank/DDBJ databases">
        <title>Genome sequence of Candida maltosa Xu316, a potential industrial strain for xylitol and ethanol production.</title>
        <authorList>
            <person name="Yu J."/>
            <person name="Wang Q."/>
            <person name="Geng X."/>
            <person name="Bao W."/>
            <person name="He P."/>
            <person name="Cai J."/>
        </authorList>
    </citation>
    <scope>NUCLEOTIDE SEQUENCE [LARGE SCALE GENOMIC DNA]</scope>
    <source>
        <strain evidence="2">Xu316</strain>
    </source>
</reference>
<dbReference type="Pfam" id="PF13855">
    <property type="entry name" value="LRR_8"/>
    <property type="match status" value="1"/>
</dbReference>
<sequence length="740" mass="86093">MSLLEMLILPSEILETIFKLIEPNFLKLIQDIPQIRPYVLRALYSNVTLNHFRHDDKFKLPEKPEFKVGAPFRDPEVPLPDVLMLDQLLAIIKENDLPPPRKIYFNDPMDLVDAHYSVPELLKNCEIGISFNYYDIRNAIDEGLLKELKEYPYNITRLDSYSFMDESKYGSNEKWFNNVKSLNLKYVNSWKTLFRMADFDNLVDLSLHMGPLRDFEYTDFELLPPNLKKFACDFDRHETGDDDISQIKFPIGLTELHFSIFPFTNGSHEETYDSPVLDLSYLENLKILHYYIVGDHIKFPKNLLELESDDSVPLDEVCRSCPDLVKLKCDWFCDATEDFPEKVTDLTIGVQGLVYFYRFWQCNEDYDSRIDDDDDNIHFLSKILSQLHHFTVCDDCNEPDSYSIFPKKSTAFDFSNMKTFKMLSGNRLNIGEIPSSLTSLRVCGTKDLTFSKFKHFDNLVDVCFTEMNDISKFKCKFGPSLKYLEIDDSKIEAIDIISPNLKYLVVNKTLLSTINQTTFKVPQSLIELDISGNCIWNIDDSFRFPDNLQVLDISSNELSKLENLPPNLKKLRCGDYTFDPDEYDFLIPSSLEVLEMTIPEMVGDGDDECTKFIDFSNCNSLKYLDMSFVNYWGSKLSLDTFPKSLVFLRLSGIKFDEIEGNFTDFENLKNLVLEKRVLRKYLEQTDENIKKGEEEHYFGPNLNTLANFDFSIPTKLYEKVLDDMKRGDNSNKFIEIKDTT</sequence>
<protein>
    <submittedName>
        <fullName evidence="1">Uncharacterized protein</fullName>
    </submittedName>
</protein>
<gene>
    <name evidence="1" type="ORF">G210_0740</name>
</gene>
<dbReference type="eggNOG" id="ENOG502SWV9">
    <property type="taxonomic scope" value="Eukaryota"/>
</dbReference>
<dbReference type="PANTHER" id="PTHR32134:SF169">
    <property type="entry name" value="FNIP REPEAT-CONTAINING PROTEIN-RELATED"/>
    <property type="match status" value="1"/>
</dbReference>
<dbReference type="SUPFAM" id="SSF52058">
    <property type="entry name" value="L domain-like"/>
    <property type="match status" value="1"/>
</dbReference>
<name>M3K061_CANMX</name>
<dbReference type="EMBL" id="AOGT01001015">
    <property type="protein sequence ID" value="EMG48655.1"/>
    <property type="molecule type" value="Genomic_DNA"/>
</dbReference>